<dbReference type="Pfam" id="PF03184">
    <property type="entry name" value="DDE_1"/>
    <property type="match status" value="1"/>
</dbReference>
<dbReference type="InterPro" id="IPR004875">
    <property type="entry name" value="DDE_SF_endonuclease_dom"/>
</dbReference>
<dbReference type="AlphaFoldDB" id="A0A8J6LCZ5"/>
<dbReference type="Gene3D" id="3.30.420.10">
    <property type="entry name" value="Ribonuclease H-like superfamily/Ribonuclease H"/>
    <property type="match status" value="2"/>
</dbReference>
<dbReference type="InterPro" id="IPR012337">
    <property type="entry name" value="RNaseH-like_sf"/>
</dbReference>
<reference evidence="2" key="1">
    <citation type="journal article" date="2020" name="J Insects Food Feed">
        <title>The yellow mealworm (Tenebrio molitor) genome: a resource for the emerging insects as food and feed industry.</title>
        <authorList>
            <person name="Eriksson T."/>
            <person name="Andere A."/>
            <person name="Kelstrup H."/>
            <person name="Emery V."/>
            <person name="Picard C."/>
        </authorList>
    </citation>
    <scope>NUCLEOTIDE SEQUENCE</scope>
    <source>
        <strain evidence="2">Stoneville</strain>
        <tissue evidence="2">Whole head</tissue>
    </source>
</reference>
<evidence type="ECO:0000259" key="1">
    <source>
        <dbReference type="Pfam" id="PF03184"/>
    </source>
</evidence>
<feature type="domain" description="DDE-1" evidence="1">
    <location>
        <begin position="169"/>
        <end position="345"/>
    </location>
</feature>
<dbReference type="InterPro" id="IPR050863">
    <property type="entry name" value="CenT-Element_Derived"/>
</dbReference>
<dbReference type="PANTHER" id="PTHR19303">
    <property type="entry name" value="TRANSPOSON"/>
    <property type="match status" value="1"/>
</dbReference>
<dbReference type="InterPro" id="IPR036397">
    <property type="entry name" value="RNaseH_sf"/>
</dbReference>
<dbReference type="EMBL" id="JABDTM020023292">
    <property type="protein sequence ID" value="KAH0815288.1"/>
    <property type="molecule type" value="Genomic_DNA"/>
</dbReference>
<reference evidence="2" key="2">
    <citation type="submission" date="2021-08" db="EMBL/GenBank/DDBJ databases">
        <authorList>
            <person name="Eriksson T."/>
        </authorList>
    </citation>
    <scope>NUCLEOTIDE SEQUENCE</scope>
    <source>
        <strain evidence="2">Stoneville</strain>
        <tissue evidence="2">Whole head</tissue>
    </source>
</reference>
<organism evidence="2 3">
    <name type="scientific">Tenebrio molitor</name>
    <name type="common">Yellow mealworm beetle</name>
    <dbReference type="NCBI Taxonomy" id="7067"/>
    <lineage>
        <taxon>Eukaryota</taxon>
        <taxon>Metazoa</taxon>
        <taxon>Ecdysozoa</taxon>
        <taxon>Arthropoda</taxon>
        <taxon>Hexapoda</taxon>
        <taxon>Insecta</taxon>
        <taxon>Pterygota</taxon>
        <taxon>Neoptera</taxon>
        <taxon>Endopterygota</taxon>
        <taxon>Coleoptera</taxon>
        <taxon>Polyphaga</taxon>
        <taxon>Cucujiformia</taxon>
        <taxon>Tenebrionidae</taxon>
        <taxon>Tenebrio</taxon>
    </lineage>
</organism>
<accession>A0A8J6LCZ5</accession>
<dbReference type="SUPFAM" id="SSF53098">
    <property type="entry name" value="Ribonuclease H-like"/>
    <property type="match status" value="1"/>
</dbReference>
<dbReference type="GO" id="GO:0005634">
    <property type="term" value="C:nucleus"/>
    <property type="evidence" value="ECO:0007669"/>
    <property type="project" value="TreeGrafter"/>
</dbReference>
<gene>
    <name evidence="2" type="ORF">GEV33_007503</name>
</gene>
<evidence type="ECO:0000313" key="3">
    <source>
        <dbReference type="Proteomes" id="UP000719412"/>
    </source>
</evidence>
<proteinExistence type="predicted"/>
<sequence>MNNLELAALTSFSQICAHFHGNKRSSNYTELVEDLLVNYKGAVSDEQGERFHQDISVMERRYQGRWDPAMMDDFCWVLQNEDDSPHKKKNYFVPTGLYWFLKVSGEKLSSQPELVDPFKLELKNKIQELNLTLDQLYNADETGLYWKLLPDRTFVSSTEKTAPGRKTEKQRITFFACTNATGNHKVKPLVIGKAKTPRAFKNFACPVDYDHSKSAWMTAAIFKNWFHMSFVPQVRRFLKSKGLPIKALLVLDNAPSHPPEEDLKSKDGEIVTMYLPPNVTPLIRSMDQNVIRLTKLYYRKSLLASIVANDSNITESLKSLTIKDAIVNLMGAWNRLDSKMIAKCWRNILQVSENNEDEDDLPLSVLRTRYLDNVGSVSEVSDLLNTVLPENTFKEVDVLEWNSIDDQCTNQSDDEDNEPQSNGTVERFHRSLKAALMYRQASWSEALPLVLRGLRTTIKEDLEASPADLVYGTALQLPRDMIRTSTPASMDNQAPTPHFAEELRSQMNAIPYTASQTHGKNPVYLPRDLQQAKYVFVRVDAVRKPLQPLYDGPYKVLARNPKYFSLQIKNKRSNVSIDRLKPVIDQSRYYQPWYQRTSDKVKQFPRLRADESHNTIRSAIANLEKISSTDIKCYWDKNKKEAGDGFHAKPLADLMCAKSKATQDIQDVKP</sequence>
<dbReference type="GO" id="GO:0003677">
    <property type="term" value="F:DNA binding"/>
    <property type="evidence" value="ECO:0007669"/>
    <property type="project" value="TreeGrafter"/>
</dbReference>
<evidence type="ECO:0000313" key="2">
    <source>
        <dbReference type="EMBL" id="KAH0815288.1"/>
    </source>
</evidence>
<dbReference type="Proteomes" id="UP000719412">
    <property type="component" value="Unassembled WGS sequence"/>
</dbReference>
<comment type="caution">
    <text evidence="2">The sequence shown here is derived from an EMBL/GenBank/DDBJ whole genome shotgun (WGS) entry which is preliminary data.</text>
</comment>
<name>A0A8J6LCZ5_TENMO</name>
<dbReference type="PANTHER" id="PTHR19303:SF16">
    <property type="entry name" value="JERKY PROTEIN HOMOLOG-LIKE"/>
    <property type="match status" value="1"/>
</dbReference>
<protein>
    <recommendedName>
        <fullName evidence="1">DDE-1 domain-containing protein</fullName>
    </recommendedName>
</protein>
<keyword evidence="3" id="KW-1185">Reference proteome</keyword>